<dbReference type="OrthoDB" id="9808360at2"/>
<dbReference type="EMBL" id="ACUX02000006">
    <property type="protein sequence ID" value="EEZ61278.1"/>
    <property type="molecule type" value="Genomic_DNA"/>
</dbReference>
<dbReference type="Gene3D" id="1.10.10.10">
    <property type="entry name" value="Winged helix-like DNA-binding domain superfamily/Winged helix DNA-binding domain"/>
    <property type="match status" value="1"/>
</dbReference>
<dbReference type="Proteomes" id="UP000006001">
    <property type="component" value="Unassembled WGS sequence"/>
</dbReference>
<dbReference type="AlphaFoldDB" id="D0WFL5"/>
<dbReference type="GO" id="GO:0003700">
    <property type="term" value="F:DNA-binding transcription factor activity"/>
    <property type="evidence" value="ECO:0007669"/>
    <property type="project" value="TreeGrafter"/>
</dbReference>
<accession>D0WFL5</accession>
<dbReference type="PANTHER" id="PTHR33221:SF15">
    <property type="entry name" value="HTH-TYPE TRANSCRIPTIONAL REGULATOR YWGB-RELATED"/>
    <property type="match status" value="1"/>
</dbReference>
<dbReference type="RefSeq" id="WP_006361859.1">
    <property type="nucleotide sequence ID" value="NZ_GG700630.1"/>
</dbReference>
<name>D0WFL5_SLAES</name>
<dbReference type="STRING" id="649764.HMPREF0762_00614"/>
<dbReference type="PROSITE" id="PS51197">
    <property type="entry name" value="HTH_RRF2_2"/>
    <property type="match status" value="1"/>
</dbReference>
<gene>
    <name evidence="1" type="ORF">HMPREF0762_00614</name>
</gene>
<dbReference type="HOGENOM" id="CLU_107144_1_3_11"/>
<dbReference type="eggNOG" id="COG1959">
    <property type="taxonomic scope" value="Bacteria"/>
</dbReference>
<dbReference type="PANTHER" id="PTHR33221">
    <property type="entry name" value="WINGED HELIX-TURN-HELIX TRANSCRIPTIONAL REGULATOR, RRF2 FAMILY"/>
    <property type="match status" value="1"/>
</dbReference>
<dbReference type="GO" id="GO:0005829">
    <property type="term" value="C:cytosol"/>
    <property type="evidence" value="ECO:0007669"/>
    <property type="project" value="TreeGrafter"/>
</dbReference>
<evidence type="ECO:0000313" key="2">
    <source>
        <dbReference type="Proteomes" id="UP000006001"/>
    </source>
</evidence>
<reference evidence="1" key="1">
    <citation type="submission" date="2009-10" db="EMBL/GenBank/DDBJ databases">
        <authorList>
            <person name="Weinstock G."/>
            <person name="Sodergren E."/>
            <person name="Clifton S."/>
            <person name="Fulton L."/>
            <person name="Fulton B."/>
            <person name="Courtney L."/>
            <person name="Fronick C."/>
            <person name="Harrison M."/>
            <person name="Strong C."/>
            <person name="Farmer C."/>
            <person name="Delahaunty K."/>
            <person name="Markovic C."/>
            <person name="Hall O."/>
            <person name="Minx P."/>
            <person name="Tomlinson C."/>
            <person name="Mitreva M."/>
            <person name="Nelson J."/>
            <person name="Hou S."/>
            <person name="Wollam A."/>
            <person name="Pepin K.H."/>
            <person name="Johnson M."/>
            <person name="Bhonagiri V."/>
            <person name="Nash W.E."/>
            <person name="Warren W."/>
            <person name="Chinwalla A."/>
            <person name="Mardis E.R."/>
            <person name="Wilson R.K."/>
        </authorList>
    </citation>
    <scope>NUCLEOTIDE SEQUENCE [LARGE SCALE GENOMIC DNA]</scope>
    <source>
        <strain evidence="1">ATCC 700122</strain>
    </source>
</reference>
<dbReference type="Pfam" id="PF02082">
    <property type="entry name" value="Rrf2"/>
    <property type="match status" value="1"/>
</dbReference>
<dbReference type="InterPro" id="IPR036388">
    <property type="entry name" value="WH-like_DNA-bd_sf"/>
</dbReference>
<comment type="caution">
    <text evidence="1">The sequence shown here is derived from an EMBL/GenBank/DDBJ whole genome shotgun (WGS) entry which is preliminary data.</text>
</comment>
<dbReference type="SUPFAM" id="SSF46785">
    <property type="entry name" value="Winged helix' DNA-binding domain"/>
    <property type="match status" value="1"/>
</dbReference>
<protein>
    <submittedName>
        <fullName evidence="1">Transcriptional regulator, Rrf2 family</fullName>
    </submittedName>
</protein>
<evidence type="ECO:0000313" key="1">
    <source>
        <dbReference type="EMBL" id="EEZ61278.1"/>
    </source>
</evidence>
<organism evidence="1 2">
    <name type="scientific">Slackia exigua (strain ATCC 700122 / DSM 15923 / CIP 105133 / JCM 11022 / KCTC 5966 / S-7)</name>
    <dbReference type="NCBI Taxonomy" id="649764"/>
    <lineage>
        <taxon>Bacteria</taxon>
        <taxon>Bacillati</taxon>
        <taxon>Actinomycetota</taxon>
        <taxon>Coriobacteriia</taxon>
        <taxon>Eggerthellales</taxon>
        <taxon>Eggerthellaceae</taxon>
        <taxon>Slackia</taxon>
    </lineage>
</organism>
<dbReference type="InterPro" id="IPR036390">
    <property type="entry name" value="WH_DNA-bd_sf"/>
</dbReference>
<dbReference type="GeneID" id="85007226"/>
<dbReference type="NCBIfam" id="TIGR00738">
    <property type="entry name" value="rrf2_super"/>
    <property type="match status" value="1"/>
</dbReference>
<keyword evidence="2" id="KW-1185">Reference proteome</keyword>
<dbReference type="InterPro" id="IPR000944">
    <property type="entry name" value="Tscrpt_reg_Rrf2"/>
</dbReference>
<sequence length="138" mass="15533">MDLNRRTDYACRMIRAAYKNDGKVISVTKVAEQEGIPYAFARSIQNDLVHAGLLRAERGARGGLALACDPSTTTLLHVLECVQGPISMTACTNDERFCDRRDGCEFHAVWKHAESMLKAYYASITLDDLFRHGRNPRR</sequence>
<proteinExistence type="predicted"/>